<dbReference type="EMBL" id="CQEJ01000006">
    <property type="protein sequence ID" value="CNK87878.1"/>
    <property type="molecule type" value="Genomic_DNA"/>
</dbReference>
<accession>A0A0T9TK44</accession>
<dbReference type="SUPFAM" id="SSF51126">
    <property type="entry name" value="Pectin lyase-like"/>
    <property type="match status" value="1"/>
</dbReference>
<protein>
    <recommendedName>
        <fullName evidence="4">Right handed beta helix domain-containing protein</fullName>
    </recommendedName>
</protein>
<keyword evidence="1" id="KW-0732">Signal</keyword>
<gene>
    <name evidence="2" type="ORF">ERS137965_01336</name>
</gene>
<proteinExistence type="predicted"/>
<feature type="chain" id="PRO_5006697849" description="Right handed beta helix domain-containing protein" evidence="1">
    <location>
        <begin position="26"/>
        <end position="682"/>
    </location>
</feature>
<dbReference type="Proteomes" id="UP000041595">
    <property type="component" value="Unassembled WGS sequence"/>
</dbReference>
<dbReference type="AlphaFoldDB" id="A0A0T9TK44"/>
<evidence type="ECO:0000313" key="2">
    <source>
        <dbReference type="EMBL" id="CNK87878.1"/>
    </source>
</evidence>
<dbReference type="Gene3D" id="3.30.70.2150">
    <property type="match status" value="1"/>
</dbReference>
<feature type="signal peptide" evidence="1">
    <location>
        <begin position="1"/>
        <end position="25"/>
    </location>
</feature>
<evidence type="ECO:0000256" key="1">
    <source>
        <dbReference type="SAM" id="SignalP"/>
    </source>
</evidence>
<name>A0A0T9TK44_YERAL</name>
<dbReference type="InterPro" id="IPR012334">
    <property type="entry name" value="Pectin_lyas_fold"/>
</dbReference>
<dbReference type="eggNOG" id="ENOG503275W">
    <property type="taxonomic scope" value="Bacteria"/>
</dbReference>
<organism evidence="2 3">
    <name type="scientific">Yersinia aldovae</name>
    <dbReference type="NCBI Taxonomy" id="29483"/>
    <lineage>
        <taxon>Bacteria</taxon>
        <taxon>Pseudomonadati</taxon>
        <taxon>Pseudomonadota</taxon>
        <taxon>Gammaproteobacteria</taxon>
        <taxon>Enterobacterales</taxon>
        <taxon>Yersiniaceae</taxon>
        <taxon>Yersinia</taxon>
    </lineage>
</organism>
<sequence length="682" mass="75221">MKYSRTLLSLMITGALSITSFSANAVGQNCAGETIPALSGIVLTCSTDLGINPNQGIDLSAEVSAALSDGKSLFLPAGSYLIGSDIVLNEKNSLVGSESGVTILRGVKPDGSISIGNKTYGIPVNQLTIKNIIFDNATVNFYGNKKNILITNNAFINTVSEKEQLTVSHHPFTIHGNVFLRDKNHPGLGISTYRNTKTKVENNVIGDISDENMLLTMNYYDIGTFNIINKIKRSAQENNLSVSDKQGYFVAGWYATDGLKNSIFRNNIVSGNTLDCLDINGETDKAKCSKNMTRDHAIYIKQYNNVEIVNNYFSGWPLDAAGNLKFRNASHLYFVGNYLNKTEFNARPYDGNETLNMDNTFIFNNTLQDTMIGYWQNFTDTDDKYINANNFVVFNNLFLADDQSAKRISSTLRSTHGEFLEANNRYADQTPVVTQEFQSVDIATAKERLPVEKIALLALKPIPLWKKVGNVSGPDLQDNQLARLDIEVEGYPSQFVVYAPDRRDNYPTHHWAAKLTALFNEKIKGACAGVLTSNVTTDNSCKFMAQKGSSYLNDIYTTEGGPATYTTKIIDKYLEVGYISGSKIQLGQTVRLAVTFEDGTHKEVTYTPDNEYRTAGHRWTTELARKINTNIPGLCAGKYTESKAQDNGISECGYVVPSGSSYLNKIYTVNGQAAKVDISISN</sequence>
<evidence type="ECO:0000313" key="3">
    <source>
        <dbReference type="Proteomes" id="UP000041595"/>
    </source>
</evidence>
<reference evidence="2 3" key="1">
    <citation type="submission" date="2015-03" db="EMBL/GenBank/DDBJ databases">
        <authorList>
            <person name="Murphy D."/>
        </authorList>
    </citation>
    <scope>NUCLEOTIDE SEQUENCE [LARGE SCALE GENOMIC DNA]</scope>
    <source>
        <strain evidence="2 3">IP06005</strain>
    </source>
</reference>
<evidence type="ECO:0008006" key="4">
    <source>
        <dbReference type="Google" id="ProtNLM"/>
    </source>
</evidence>
<dbReference type="RefSeq" id="WP_082168154.1">
    <property type="nucleotide sequence ID" value="NZ_CABHQE010000070.1"/>
</dbReference>
<dbReference type="Gene3D" id="2.160.20.10">
    <property type="entry name" value="Single-stranded right-handed beta-helix, Pectin lyase-like"/>
    <property type="match status" value="1"/>
</dbReference>
<dbReference type="InterPro" id="IPR011050">
    <property type="entry name" value="Pectin_lyase_fold/virulence"/>
</dbReference>